<dbReference type="OrthoDB" id="727118at2759"/>
<keyword evidence="4" id="KW-0963">Cytoplasm</keyword>
<accession>W5NG55</accession>
<dbReference type="InterPro" id="IPR001680">
    <property type="entry name" value="WD40_rpt"/>
</dbReference>
<keyword evidence="10 15" id="KW-0175">Coiled coil</keyword>
<dbReference type="GO" id="GO:0005516">
    <property type="term" value="F:calmodulin binding"/>
    <property type="evidence" value="ECO:0007669"/>
    <property type="project" value="UniProtKB-KW"/>
</dbReference>
<dbReference type="GeneID" id="102682397"/>
<evidence type="ECO:0000256" key="16">
    <source>
        <dbReference type="SAM" id="MobiDB-lite"/>
    </source>
</evidence>
<dbReference type="InterPro" id="IPR020472">
    <property type="entry name" value="WD40_PAC1"/>
</dbReference>
<keyword evidence="11" id="KW-0966">Cell projection</keyword>
<evidence type="ECO:0000259" key="17">
    <source>
        <dbReference type="Pfam" id="PF08232"/>
    </source>
</evidence>
<dbReference type="InterPro" id="IPR051488">
    <property type="entry name" value="WD_repeat_striatin"/>
</dbReference>
<evidence type="ECO:0000256" key="12">
    <source>
        <dbReference type="ARBA" id="ARBA00063979"/>
    </source>
</evidence>
<dbReference type="KEGG" id="loc:102682397"/>
<evidence type="ECO:0000256" key="14">
    <source>
        <dbReference type="PROSITE-ProRule" id="PRU00221"/>
    </source>
</evidence>
<comment type="subcellular location">
    <subcellularLocation>
        <location evidence="2">Cell projection</location>
        <location evidence="2">Dendritic spine</location>
    </subcellularLocation>
    <subcellularLocation>
        <location evidence="1">Cytoplasm</location>
    </subcellularLocation>
</comment>
<evidence type="ECO:0000313" key="18">
    <source>
        <dbReference type="Ensembl" id="ENSLOCP00000019614.1"/>
    </source>
</evidence>
<evidence type="ECO:0000256" key="11">
    <source>
        <dbReference type="ARBA" id="ARBA00023273"/>
    </source>
</evidence>
<dbReference type="InterPro" id="IPR019775">
    <property type="entry name" value="WD40_repeat_CS"/>
</dbReference>
<dbReference type="PROSITE" id="PS50294">
    <property type="entry name" value="WD_REPEATS_REGION"/>
    <property type="match status" value="4"/>
</dbReference>
<sequence length="781" mass="85894">MEEQAGPGVFFNNNNNSVLPGGGKGPQPEGGGGEAARAQYSIPGILHFLQHEWARFEVERAQWEVERAELQAQIAFLQGERKGQENLKKDLVRRIKMLEYALKQERAKYHKLKYGTELNQGDMKPPSYDSDEGNEKDNEVQAPLNNQISWKQGRQLLRQYLQEVGYTDTILDVKSQRVKALLGLAGDAGEKPPEKNPEPMVNGTEPSLKGSIMTGKPDLSDSASVLEAFKFIESAAAEFSDEDEDDDSDGKDKTIIDSSTIVRKKVSASPSSSSDISDDLDTEEALKGFDFLGGSDDVDNSVESRSAGDGTDWEKDEQCPMPEAWDVDQGLITKLKEQYKKERKGKKGVKRPNRSKLQDMLANLRDVEDLPPMQPSVTPPARPSIPRLNEHEPNHADEVEAMTFPPTSGKSFIMGADEAMESELGLGELAGLTVANEAESLTYDITNNKDALRKTWNPKFTLRSHFDGIRGLAFHPVEPVLVTASEDHTLKMWNLQKTAPAKKSASLDVEPIYTFRAHRGSVLCVVMSTSGEQCFSGGIDGTIQSWNTPNPNIDPYDSYEPSVLRGALCGHTDAVWGLVYSAAHQRLLSCSADGTIRLWNAADTSPALSIFNENRELGIPSSVDLVCSEPAHMVSSFNSGQTGIFNMETRQLVLSLEAATDGDTPCQINKVLSHPTLPITITAQEDRHIKFFDNNTGKLIHSMVAHLDAVTSLAVDPNGLYLMSGSHDCSIRLWNLESKTCIQEFTAHRKKFDESIHDVAFHPSKCFIASAGADALAKVFV</sequence>
<dbReference type="InParanoid" id="W5NG55"/>
<feature type="region of interest" description="Disordered" evidence="16">
    <location>
        <begin position="116"/>
        <end position="138"/>
    </location>
</feature>
<dbReference type="FunCoup" id="W5NG55">
    <property type="interactions" value="863"/>
</dbReference>
<keyword evidence="6 14" id="KW-0853">WD repeat</keyword>
<reference evidence="18" key="3">
    <citation type="submission" date="2025-09" db="UniProtKB">
        <authorList>
            <consortium name="Ensembl"/>
        </authorList>
    </citation>
    <scope>IDENTIFICATION</scope>
</reference>
<dbReference type="EMBL" id="AHAT01001612">
    <property type="status" value="NOT_ANNOTATED_CDS"/>
    <property type="molecule type" value="Genomic_DNA"/>
</dbReference>
<dbReference type="GO" id="GO:0030425">
    <property type="term" value="C:dendrite"/>
    <property type="evidence" value="ECO:0000318"/>
    <property type="project" value="GO_Central"/>
</dbReference>
<dbReference type="GO" id="GO:0098794">
    <property type="term" value="C:postsynapse"/>
    <property type="evidence" value="ECO:0000318"/>
    <property type="project" value="GO_Central"/>
</dbReference>
<evidence type="ECO:0000256" key="2">
    <source>
        <dbReference type="ARBA" id="ARBA00004552"/>
    </source>
</evidence>
<evidence type="ECO:0000256" key="6">
    <source>
        <dbReference type="ARBA" id="ARBA00022574"/>
    </source>
</evidence>
<dbReference type="GO" id="GO:0009966">
    <property type="term" value="P:regulation of signal transduction"/>
    <property type="evidence" value="ECO:0000318"/>
    <property type="project" value="GO_Central"/>
</dbReference>
<dbReference type="Ensembl" id="ENSLOCT00000019646.1">
    <property type="protein sequence ID" value="ENSLOCP00000019614.1"/>
    <property type="gene ID" value="ENSLOCG00000015925.1"/>
</dbReference>
<dbReference type="InterPro" id="IPR013258">
    <property type="entry name" value="Striatin_N"/>
</dbReference>
<evidence type="ECO:0000256" key="7">
    <source>
        <dbReference type="ARBA" id="ARBA00022737"/>
    </source>
</evidence>
<dbReference type="EMBL" id="AHAT01001613">
    <property type="status" value="NOT_ANNOTATED_CDS"/>
    <property type="molecule type" value="Genomic_DNA"/>
</dbReference>
<dbReference type="Gene3D" id="2.130.10.10">
    <property type="entry name" value="YVTN repeat-like/Quinoprotein amine dehydrogenase"/>
    <property type="match status" value="3"/>
</dbReference>
<dbReference type="PANTHER" id="PTHR15653:SF2">
    <property type="entry name" value="STRIATIN"/>
    <property type="match status" value="1"/>
</dbReference>
<dbReference type="Gene3D" id="1.20.5.300">
    <property type="match status" value="1"/>
</dbReference>
<dbReference type="FunFam" id="2.130.10.10:FF:000211">
    <property type="entry name" value="striatin isoform X1"/>
    <property type="match status" value="1"/>
</dbReference>
<evidence type="ECO:0000256" key="10">
    <source>
        <dbReference type="ARBA" id="ARBA00023054"/>
    </source>
</evidence>
<reference evidence="18" key="2">
    <citation type="submission" date="2025-08" db="UniProtKB">
        <authorList>
            <consortium name="Ensembl"/>
        </authorList>
    </citation>
    <scope>IDENTIFICATION</scope>
</reference>
<dbReference type="Pfam" id="PF00400">
    <property type="entry name" value="WD40"/>
    <property type="match status" value="5"/>
</dbReference>
<evidence type="ECO:0000256" key="8">
    <source>
        <dbReference type="ARBA" id="ARBA00022860"/>
    </source>
</evidence>
<feature type="repeat" description="WD" evidence="14">
    <location>
        <begin position="515"/>
        <end position="547"/>
    </location>
</feature>
<name>W5NG55_LEPOC</name>
<dbReference type="Bgee" id="ENSLOCG00000015925">
    <property type="expression patterns" value="Expressed in zone of skin and 13 other cell types or tissues"/>
</dbReference>
<dbReference type="HOGENOM" id="CLU_009108_2_0_1"/>
<dbReference type="SMART" id="SM00320">
    <property type="entry name" value="WD40"/>
    <property type="match status" value="6"/>
</dbReference>
<dbReference type="GeneTree" id="ENSGT00950000183095"/>
<feature type="domain" description="Striatin N-terminal" evidence="17">
    <location>
        <begin position="42"/>
        <end position="171"/>
    </location>
</feature>
<organism evidence="18 19">
    <name type="scientific">Lepisosteus oculatus</name>
    <name type="common">Spotted gar</name>
    <dbReference type="NCBI Taxonomy" id="7918"/>
    <lineage>
        <taxon>Eukaryota</taxon>
        <taxon>Metazoa</taxon>
        <taxon>Chordata</taxon>
        <taxon>Craniata</taxon>
        <taxon>Vertebrata</taxon>
        <taxon>Euteleostomi</taxon>
        <taxon>Actinopterygii</taxon>
        <taxon>Neopterygii</taxon>
        <taxon>Holostei</taxon>
        <taxon>Semionotiformes</taxon>
        <taxon>Lepisosteidae</taxon>
        <taxon>Lepisosteus</taxon>
    </lineage>
</organism>
<dbReference type="GO" id="GO:0043025">
    <property type="term" value="C:neuronal cell body"/>
    <property type="evidence" value="ECO:0000318"/>
    <property type="project" value="GO_Central"/>
</dbReference>
<protein>
    <recommendedName>
        <fullName evidence="13">Striatin</fullName>
    </recommendedName>
</protein>
<dbReference type="PANTHER" id="PTHR15653">
    <property type="entry name" value="STRIATIN"/>
    <property type="match status" value="1"/>
</dbReference>
<dbReference type="PROSITE" id="PS00678">
    <property type="entry name" value="WD_REPEATS_1"/>
    <property type="match status" value="2"/>
</dbReference>
<feature type="repeat" description="WD" evidence="14">
    <location>
        <begin position="568"/>
        <end position="609"/>
    </location>
</feature>
<evidence type="ECO:0000313" key="19">
    <source>
        <dbReference type="Proteomes" id="UP000018468"/>
    </source>
</evidence>
<dbReference type="PRINTS" id="PR00320">
    <property type="entry name" value="GPROTEINBRPT"/>
</dbReference>
<dbReference type="InterPro" id="IPR015943">
    <property type="entry name" value="WD40/YVTN_repeat-like_dom_sf"/>
</dbReference>
<evidence type="ECO:0000256" key="15">
    <source>
        <dbReference type="SAM" id="Coils"/>
    </source>
</evidence>
<proteinExistence type="inferred from homology"/>
<feature type="region of interest" description="Disordered" evidence="16">
    <location>
        <begin position="1"/>
        <end position="36"/>
    </location>
</feature>
<dbReference type="eggNOG" id="KOG0642">
    <property type="taxonomic scope" value="Eukaryota"/>
</dbReference>
<dbReference type="FunFam" id="2.130.10.10:FF:000616">
    <property type="entry name" value="Striatin-3 isoform B"/>
    <property type="match status" value="1"/>
</dbReference>
<evidence type="ECO:0000256" key="9">
    <source>
        <dbReference type="ARBA" id="ARBA00023018"/>
    </source>
</evidence>
<dbReference type="AlphaFoldDB" id="W5NG55"/>
<evidence type="ECO:0000256" key="4">
    <source>
        <dbReference type="ARBA" id="ARBA00022490"/>
    </source>
</evidence>
<reference evidence="19" key="1">
    <citation type="submission" date="2011-12" db="EMBL/GenBank/DDBJ databases">
        <title>The Draft Genome of Lepisosteus oculatus.</title>
        <authorList>
            <consortium name="The Broad Institute Genome Assembly &amp; Analysis Group"/>
            <consortium name="Computational R&amp;D Group"/>
            <consortium name="and Sequencing Platform"/>
            <person name="Di Palma F."/>
            <person name="Alfoldi J."/>
            <person name="Johnson J."/>
            <person name="Berlin A."/>
            <person name="Gnerre S."/>
            <person name="Jaffe D."/>
            <person name="MacCallum I."/>
            <person name="Young S."/>
            <person name="Walker B.J."/>
            <person name="Lander E.S."/>
            <person name="Lindblad-Toh K."/>
        </authorList>
    </citation>
    <scope>NUCLEOTIDE SEQUENCE [LARGE SCALE GENOMIC DNA]</scope>
</reference>
<dbReference type="CTD" id="6801"/>
<keyword evidence="7" id="KW-0677">Repeat</keyword>
<comment type="subunit">
    <text evidence="12">Part of the core of STRIPAK complexes composed of PP2A catalytic and scaffolding subunits, the striatins (PP2A regulatory subunits), the striatin-associated proteins MOB4, STRIP1 and STRIP2, PDCD10 and members of the STE20 kinases, such as STK24 and STK26. Interacts with CTTNBP2; this interaction may regulate dendritic spine distribution of STRN. Activation of glutamate receptors weakens the interaction with CTTNBP2.</text>
</comment>
<feature type="coiled-coil region" evidence="15">
    <location>
        <begin position="60"/>
        <end position="108"/>
    </location>
</feature>
<dbReference type="GO" id="GO:0005737">
    <property type="term" value="C:cytoplasm"/>
    <property type="evidence" value="ECO:0007669"/>
    <property type="project" value="UniProtKB-SubCell"/>
</dbReference>
<keyword evidence="19" id="KW-1185">Reference proteome</keyword>
<dbReference type="GO" id="GO:0043197">
    <property type="term" value="C:dendritic spine"/>
    <property type="evidence" value="ECO:0007669"/>
    <property type="project" value="UniProtKB-SubCell"/>
</dbReference>
<dbReference type="PROSITE" id="PS50082">
    <property type="entry name" value="WD_REPEATS_2"/>
    <property type="match status" value="4"/>
</dbReference>
<dbReference type="InterPro" id="IPR036322">
    <property type="entry name" value="WD40_repeat_dom_sf"/>
</dbReference>
<evidence type="ECO:0000256" key="3">
    <source>
        <dbReference type="ARBA" id="ARBA00009616"/>
    </source>
</evidence>
<evidence type="ECO:0000256" key="13">
    <source>
        <dbReference type="ARBA" id="ARBA00073140"/>
    </source>
</evidence>
<dbReference type="GO" id="GO:0016055">
    <property type="term" value="P:Wnt signaling pathway"/>
    <property type="evidence" value="ECO:0000318"/>
    <property type="project" value="GO_Central"/>
</dbReference>
<keyword evidence="8" id="KW-0112">Calmodulin-binding</keyword>
<dbReference type="OMA" id="KTDLMRR"/>
<dbReference type="Pfam" id="PF08232">
    <property type="entry name" value="Striatin"/>
    <property type="match status" value="1"/>
</dbReference>
<feature type="repeat" description="WD" evidence="14">
    <location>
        <begin position="703"/>
        <end position="744"/>
    </location>
</feature>
<comment type="similarity">
    <text evidence="3">Belongs to the WD repeat striatin family.</text>
</comment>
<evidence type="ECO:0000256" key="1">
    <source>
        <dbReference type="ARBA" id="ARBA00004496"/>
    </source>
</evidence>
<dbReference type="FunFam" id="2.130.10.10:FF:000079">
    <property type="entry name" value="striatin isoform X1"/>
    <property type="match status" value="1"/>
</dbReference>
<feature type="region of interest" description="Disordered" evidence="16">
    <location>
        <begin position="291"/>
        <end position="318"/>
    </location>
</feature>
<dbReference type="STRING" id="7918.ENSLOCP00000019614"/>
<dbReference type="GO" id="GO:0090443">
    <property type="term" value="C:FAR/SIN/STRIPAK complex"/>
    <property type="evidence" value="ECO:0000318"/>
    <property type="project" value="GO_Central"/>
</dbReference>
<keyword evidence="9" id="KW-0770">Synapse</keyword>
<dbReference type="CDD" id="cd00200">
    <property type="entry name" value="WD40"/>
    <property type="match status" value="1"/>
</dbReference>
<dbReference type="Proteomes" id="UP000018468">
    <property type="component" value="Linkage group LG16"/>
</dbReference>
<dbReference type="FunFam" id="1.20.5.300:FF:000001">
    <property type="entry name" value="striatin isoform X1"/>
    <property type="match status" value="1"/>
</dbReference>
<feature type="compositionally biased region" description="Gly residues" evidence="16">
    <location>
        <begin position="20"/>
        <end position="34"/>
    </location>
</feature>
<dbReference type="GO" id="GO:0030674">
    <property type="term" value="F:protein-macromolecule adaptor activity"/>
    <property type="evidence" value="ECO:0000318"/>
    <property type="project" value="GO_Central"/>
</dbReference>
<keyword evidence="5" id="KW-0597">Phosphoprotein</keyword>
<feature type="repeat" description="WD" evidence="14">
    <location>
        <begin position="462"/>
        <end position="503"/>
    </location>
</feature>
<dbReference type="EMBL" id="AHAT01001614">
    <property type="status" value="NOT_ANNOTATED_CDS"/>
    <property type="molecule type" value="Genomic_DNA"/>
</dbReference>
<dbReference type="RefSeq" id="XP_006638635.1">
    <property type="nucleotide sequence ID" value="XM_006638572.3"/>
</dbReference>
<evidence type="ECO:0000256" key="5">
    <source>
        <dbReference type="ARBA" id="ARBA00022553"/>
    </source>
</evidence>
<dbReference type="SUPFAM" id="SSF50978">
    <property type="entry name" value="WD40 repeat-like"/>
    <property type="match status" value="1"/>
</dbReference>